<keyword evidence="1" id="KW-0378">Hydrolase</keyword>
<evidence type="ECO:0000313" key="2">
    <source>
        <dbReference type="Proteomes" id="UP000051580"/>
    </source>
</evidence>
<name>A0A0R1UKE4_9LACO</name>
<dbReference type="InterPro" id="IPR010315">
    <property type="entry name" value="DUF915_hydro-like"/>
</dbReference>
<dbReference type="GO" id="GO:0016787">
    <property type="term" value="F:hydrolase activity"/>
    <property type="evidence" value="ECO:0007669"/>
    <property type="project" value="UniProtKB-KW"/>
</dbReference>
<reference evidence="1 2" key="1">
    <citation type="journal article" date="2015" name="Genome Announc.">
        <title>Expanding the biotechnology potential of lactobacilli through comparative genomics of 213 strains and associated genera.</title>
        <authorList>
            <person name="Sun Z."/>
            <person name="Harris H.M."/>
            <person name="McCann A."/>
            <person name="Guo C."/>
            <person name="Argimon S."/>
            <person name="Zhang W."/>
            <person name="Yang X."/>
            <person name="Jeffery I.B."/>
            <person name="Cooney J.C."/>
            <person name="Kagawa T.F."/>
            <person name="Liu W."/>
            <person name="Song Y."/>
            <person name="Salvetti E."/>
            <person name="Wrobel A."/>
            <person name="Rasinkangas P."/>
            <person name="Parkhill J."/>
            <person name="Rea M.C."/>
            <person name="O'Sullivan O."/>
            <person name="Ritari J."/>
            <person name="Douillard F.P."/>
            <person name="Paul Ross R."/>
            <person name="Yang R."/>
            <person name="Briner A.E."/>
            <person name="Felis G.E."/>
            <person name="de Vos W.M."/>
            <person name="Barrangou R."/>
            <person name="Klaenhammer T.R."/>
            <person name="Caufield P.W."/>
            <person name="Cui Y."/>
            <person name="Zhang H."/>
            <person name="O'Toole P.W."/>
        </authorList>
    </citation>
    <scope>NUCLEOTIDE SEQUENCE [LARGE SCALE GENOMIC DNA]</scope>
    <source>
        <strain evidence="1 2">DSM 16381</strain>
    </source>
</reference>
<dbReference type="Pfam" id="PF06028">
    <property type="entry name" value="DUF915"/>
    <property type="match status" value="1"/>
</dbReference>
<dbReference type="STRING" id="1423753.FD28_GL001003"/>
<dbReference type="SUPFAM" id="SSF53474">
    <property type="entry name" value="alpha/beta-Hydrolases"/>
    <property type="match status" value="1"/>
</dbReference>
<dbReference type="OrthoDB" id="2301165at2"/>
<dbReference type="RefSeq" id="WP_057734855.1">
    <property type="nucleotide sequence ID" value="NZ_AZFS01000061.1"/>
</dbReference>
<dbReference type="AlphaFoldDB" id="A0A0R1UKE4"/>
<protein>
    <submittedName>
        <fullName evidence="1">Alpha beta hydrolase</fullName>
    </submittedName>
</protein>
<organism evidence="1 2">
    <name type="scientific">Levilactobacillus hammesii DSM 16381</name>
    <dbReference type="NCBI Taxonomy" id="1423753"/>
    <lineage>
        <taxon>Bacteria</taxon>
        <taxon>Bacillati</taxon>
        <taxon>Bacillota</taxon>
        <taxon>Bacilli</taxon>
        <taxon>Lactobacillales</taxon>
        <taxon>Lactobacillaceae</taxon>
        <taxon>Levilactobacillus</taxon>
    </lineage>
</organism>
<keyword evidence="2" id="KW-1185">Reference proteome</keyword>
<dbReference type="InterPro" id="IPR029058">
    <property type="entry name" value="AB_hydrolase_fold"/>
</dbReference>
<accession>A0A0R1UKE4</accession>
<proteinExistence type="predicted"/>
<evidence type="ECO:0000313" key="1">
    <source>
        <dbReference type="EMBL" id="KRL93814.1"/>
    </source>
</evidence>
<sequence>MTLKWHWLPTVVIGSWLSYRWVSRLAVAPQPLTVRRSDVRYDRTPTLFIPGWGGHAWTYNRLLRWLAQQGYGHKVLTVRVDWRGNPHFVGHWDGLATNPLIQVLFDHSLTRDYQPQIGWITQILRVLKQRYGVTAYNAVAHSWGGSAAIHSWLLHGQATDLPQLRRLLLLGAPVDESVTGGPADVAYQRLRAAGHHLRANGRETVINVYGTLTGRQTDGSVPVQQVRALRPVLAASSVVYREIHVPRTSHGQLHASPRMWRFIGKTIWGDNQKAANPNSVNG</sequence>
<dbReference type="PATRIC" id="fig|1423753.3.peg.1042"/>
<dbReference type="EMBL" id="AZFS01000061">
    <property type="protein sequence ID" value="KRL93814.1"/>
    <property type="molecule type" value="Genomic_DNA"/>
</dbReference>
<comment type="caution">
    <text evidence="1">The sequence shown here is derived from an EMBL/GenBank/DDBJ whole genome shotgun (WGS) entry which is preliminary data.</text>
</comment>
<dbReference type="Gene3D" id="3.40.50.1820">
    <property type="entry name" value="alpha/beta hydrolase"/>
    <property type="match status" value="1"/>
</dbReference>
<gene>
    <name evidence="1" type="ORF">FD28_GL001003</name>
</gene>
<dbReference type="Proteomes" id="UP000051580">
    <property type="component" value="Unassembled WGS sequence"/>
</dbReference>